<organism evidence="1 2">
    <name type="scientific">Dermacentor silvarum</name>
    <name type="common">Tick</name>
    <dbReference type="NCBI Taxonomy" id="543639"/>
    <lineage>
        <taxon>Eukaryota</taxon>
        <taxon>Metazoa</taxon>
        <taxon>Ecdysozoa</taxon>
        <taxon>Arthropoda</taxon>
        <taxon>Chelicerata</taxon>
        <taxon>Arachnida</taxon>
        <taxon>Acari</taxon>
        <taxon>Parasitiformes</taxon>
        <taxon>Ixodida</taxon>
        <taxon>Ixodoidea</taxon>
        <taxon>Ixodidae</taxon>
        <taxon>Rhipicephalinae</taxon>
        <taxon>Dermacentor</taxon>
    </lineage>
</organism>
<name>A0ACB8CPG9_DERSI</name>
<evidence type="ECO:0000313" key="2">
    <source>
        <dbReference type="Proteomes" id="UP000821865"/>
    </source>
</evidence>
<proteinExistence type="predicted"/>
<comment type="caution">
    <text evidence="1">The sequence shown here is derived from an EMBL/GenBank/DDBJ whole genome shotgun (WGS) entry which is preliminary data.</text>
</comment>
<evidence type="ECO:0000313" key="1">
    <source>
        <dbReference type="EMBL" id="KAH7948863.1"/>
    </source>
</evidence>
<dbReference type="EMBL" id="CM023474">
    <property type="protein sequence ID" value="KAH7948863.1"/>
    <property type="molecule type" value="Genomic_DNA"/>
</dbReference>
<gene>
    <name evidence="1" type="ORF">HPB49_002825</name>
</gene>
<accession>A0ACB8CPG9</accession>
<protein>
    <submittedName>
        <fullName evidence="1">Uncharacterized protein</fullName>
    </submittedName>
</protein>
<reference evidence="1" key="1">
    <citation type="submission" date="2020-05" db="EMBL/GenBank/DDBJ databases">
        <title>Large-scale comparative analyses of tick genomes elucidate their genetic diversity and vector capacities.</title>
        <authorList>
            <person name="Jia N."/>
            <person name="Wang J."/>
            <person name="Shi W."/>
            <person name="Du L."/>
            <person name="Sun Y."/>
            <person name="Zhan W."/>
            <person name="Jiang J."/>
            <person name="Wang Q."/>
            <person name="Zhang B."/>
            <person name="Ji P."/>
            <person name="Sakyi L.B."/>
            <person name="Cui X."/>
            <person name="Yuan T."/>
            <person name="Jiang B."/>
            <person name="Yang W."/>
            <person name="Lam T.T.-Y."/>
            <person name="Chang Q."/>
            <person name="Ding S."/>
            <person name="Wang X."/>
            <person name="Zhu J."/>
            <person name="Ruan X."/>
            <person name="Zhao L."/>
            <person name="Wei J."/>
            <person name="Que T."/>
            <person name="Du C."/>
            <person name="Cheng J."/>
            <person name="Dai P."/>
            <person name="Han X."/>
            <person name="Huang E."/>
            <person name="Gao Y."/>
            <person name="Liu J."/>
            <person name="Shao H."/>
            <person name="Ye R."/>
            <person name="Li L."/>
            <person name="Wei W."/>
            <person name="Wang X."/>
            <person name="Wang C."/>
            <person name="Yang T."/>
            <person name="Huo Q."/>
            <person name="Li W."/>
            <person name="Guo W."/>
            <person name="Chen H."/>
            <person name="Zhou L."/>
            <person name="Ni X."/>
            <person name="Tian J."/>
            <person name="Zhou Y."/>
            <person name="Sheng Y."/>
            <person name="Liu T."/>
            <person name="Pan Y."/>
            <person name="Xia L."/>
            <person name="Li J."/>
            <person name="Zhao F."/>
            <person name="Cao W."/>
        </authorList>
    </citation>
    <scope>NUCLEOTIDE SEQUENCE</scope>
    <source>
        <strain evidence="1">Dsil-2018</strain>
    </source>
</reference>
<keyword evidence="2" id="KW-1185">Reference proteome</keyword>
<dbReference type="Proteomes" id="UP000821865">
    <property type="component" value="Chromosome 5"/>
</dbReference>
<sequence length="287" mass="31480">MELLTEKKPVFHKTTEYTIQKKLERWERATSRRARSEPQRSPSHGGGSDGDATASALCKQAQSKRWKQRVVPRFAAEEAVIIIKPKETLNVAQFRGSNQIGEAMSSRSDSSKFELGGQARAVQAYIETSDNISRGVIQVDPKATEADITLVIYSPEAPVVGLRKLRETNVAAITFEGRRCLSTFITGEKLCRFASTARRHQSVDAAARLDIGPMFALIRRPADARLVVREICKRTTSVNPAASFAGAFISRGPSSATKSIGEEVLELEPGGNPSMEKSISHINPRTL</sequence>